<dbReference type="EMBL" id="JACXVP010000004">
    <property type="protein sequence ID" value="KAG5610242.1"/>
    <property type="molecule type" value="Genomic_DNA"/>
</dbReference>
<protein>
    <submittedName>
        <fullName evidence="2">Uncharacterized protein</fullName>
    </submittedName>
</protein>
<dbReference type="AlphaFoldDB" id="A0A9J5ZC74"/>
<keyword evidence="1" id="KW-0812">Transmembrane</keyword>
<accession>A0A9J5ZC74</accession>
<keyword evidence="3" id="KW-1185">Reference proteome</keyword>
<keyword evidence="1" id="KW-0472">Membrane</keyword>
<reference evidence="2 3" key="1">
    <citation type="submission" date="2020-09" db="EMBL/GenBank/DDBJ databases">
        <title>De no assembly of potato wild relative species, Solanum commersonii.</title>
        <authorList>
            <person name="Cho K."/>
        </authorList>
    </citation>
    <scope>NUCLEOTIDE SEQUENCE [LARGE SCALE GENOMIC DNA]</scope>
    <source>
        <strain evidence="2">LZ3.2</strain>
        <tissue evidence="2">Leaf</tissue>
    </source>
</reference>
<name>A0A9J5ZC74_SOLCO</name>
<feature type="non-terminal residue" evidence="2">
    <location>
        <position position="1"/>
    </location>
</feature>
<sequence>DHSAQLVGIADALGDPPFGLVHCLSAFDFSIFAFWLIGRYGLSTLELWVRLSPFGDSCNTLGDPQRPCFVSQLKYLKLNKTQVQQFKKNVSNSTTKDSIMNVHTRLNLLMQRSIVYSKTKVVTHH</sequence>
<feature type="transmembrane region" description="Helical" evidence="1">
    <location>
        <begin position="18"/>
        <end position="37"/>
    </location>
</feature>
<comment type="caution">
    <text evidence="2">The sequence shown here is derived from an EMBL/GenBank/DDBJ whole genome shotgun (WGS) entry which is preliminary data.</text>
</comment>
<organism evidence="2 3">
    <name type="scientific">Solanum commersonii</name>
    <name type="common">Commerson's wild potato</name>
    <name type="synonym">Commerson's nightshade</name>
    <dbReference type="NCBI Taxonomy" id="4109"/>
    <lineage>
        <taxon>Eukaryota</taxon>
        <taxon>Viridiplantae</taxon>
        <taxon>Streptophyta</taxon>
        <taxon>Embryophyta</taxon>
        <taxon>Tracheophyta</taxon>
        <taxon>Spermatophyta</taxon>
        <taxon>Magnoliopsida</taxon>
        <taxon>eudicotyledons</taxon>
        <taxon>Gunneridae</taxon>
        <taxon>Pentapetalae</taxon>
        <taxon>asterids</taxon>
        <taxon>lamiids</taxon>
        <taxon>Solanales</taxon>
        <taxon>Solanaceae</taxon>
        <taxon>Solanoideae</taxon>
        <taxon>Solaneae</taxon>
        <taxon>Solanum</taxon>
    </lineage>
</organism>
<dbReference type="Proteomes" id="UP000824120">
    <property type="component" value="Chromosome 4"/>
</dbReference>
<keyword evidence="1" id="KW-1133">Transmembrane helix</keyword>
<gene>
    <name evidence="2" type="ORF">H5410_021523</name>
</gene>
<evidence type="ECO:0000313" key="3">
    <source>
        <dbReference type="Proteomes" id="UP000824120"/>
    </source>
</evidence>
<proteinExistence type="predicted"/>
<evidence type="ECO:0000256" key="1">
    <source>
        <dbReference type="SAM" id="Phobius"/>
    </source>
</evidence>
<evidence type="ECO:0000313" key="2">
    <source>
        <dbReference type="EMBL" id="KAG5610242.1"/>
    </source>
</evidence>